<dbReference type="EMBL" id="BQNB010019687">
    <property type="protein sequence ID" value="GJT87984.1"/>
    <property type="molecule type" value="Genomic_DNA"/>
</dbReference>
<gene>
    <name evidence="1" type="ORF">Tco_1069701</name>
</gene>
<sequence length="167" mass="19144">MQDGRSNDEGNHASDYYVKDDTPIHEFVYTPPSIRNENDKGDVEFIEEDKTQPIPTMPNLNPINSSSPTVSPFLKDSTVHIPYTNAKTFADNILLNHVGDEELSLIDGVRNGVLTKKEIKKDDMGVPKEPNKEWKLNDKAFPNNNNFYHYLWHPTEIPHLNRIIKES</sequence>
<name>A0ABQ5HJK7_9ASTR</name>
<dbReference type="Proteomes" id="UP001151760">
    <property type="component" value="Unassembled WGS sequence"/>
</dbReference>
<evidence type="ECO:0000313" key="1">
    <source>
        <dbReference type="EMBL" id="GJT87984.1"/>
    </source>
</evidence>
<proteinExistence type="predicted"/>
<reference evidence="1" key="1">
    <citation type="journal article" date="2022" name="Int. J. Mol. Sci.">
        <title>Draft Genome of Tanacetum Coccineum: Genomic Comparison of Closely Related Tanacetum-Family Plants.</title>
        <authorList>
            <person name="Yamashiro T."/>
            <person name="Shiraishi A."/>
            <person name="Nakayama K."/>
            <person name="Satake H."/>
        </authorList>
    </citation>
    <scope>NUCLEOTIDE SEQUENCE</scope>
</reference>
<keyword evidence="2" id="KW-1185">Reference proteome</keyword>
<comment type="caution">
    <text evidence="1">The sequence shown here is derived from an EMBL/GenBank/DDBJ whole genome shotgun (WGS) entry which is preliminary data.</text>
</comment>
<evidence type="ECO:0000313" key="2">
    <source>
        <dbReference type="Proteomes" id="UP001151760"/>
    </source>
</evidence>
<accession>A0ABQ5HJK7</accession>
<protein>
    <submittedName>
        <fullName evidence="1">Uncharacterized protein</fullName>
    </submittedName>
</protein>
<organism evidence="1 2">
    <name type="scientific">Tanacetum coccineum</name>
    <dbReference type="NCBI Taxonomy" id="301880"/>
    <lineage>
        <taxon>Eukaryota</taxon>
        <taxon>Viridiplantae</taxon>
        <taxon>Streptophyta</taxon>
        <taxon>Embryophyta</taxon>
        <taxon>Tracheophyta</taxon>
        <taxon>Spermatophyta</taxon>
        <taxon>Magnoliopsida</taxon>
        <taxon>eudicotyledons</taxon>
        <taxon>Gunneridae</taxon>
        <taxon>Pentapetalae</taxon>
        <taxon>asterids</taxon>
        <taxon>campanulids</taxon>
        <taxon>Asterales</taxon>
        <taxon>Asteraceae</taxon>
        <taxon>Asteroideae</taxon>
        <taxon>Anthemideae</taxon>
        <taxon>Anthemidinae</taxon>
        <taxon>Tanacetum</taxon>
    </lineage>
</organism>
<reference evidence="1" key="2">
    <citation type="submission" date="2022-01" db="EMBL/GenBank/DDBJ databases">
        <authorList>
            <person name="Yamashiro T."/>
            <person name="Shiraishi A."/>
            <person name="Satake H."/>
            <person name="Nakayama K."/>
        </authorList>
    </citation>
    <scope>NUCLEOTIDE SEQUENCE</scope>
</reference>